<evidence type="ECO:0000313" key="2">
    <source>
        <dbReference type="Proteomes" id="UP000269945"/>
    </source>
</evidence>
<reference evidence="1 2" key="1">
    <citation type="submission" date="2018-10" db="EMBL/GenBank/DDBJ databases">
        <authorList>
            <person name="Ekblom R."/>
            <person name="Jareborg N."/>
        </authorList>
    </citation>
    <scope>NUCLEOTIDE SEQUENCE [LARGE SCALE GENOMIC DNA]</scope>
    <source>
        <tissue evidence="1">Muscle</tissue>
    </source>
</reference>
<sequence>MKKQESMICESGDWCRKLIKTGWGLVPSLPMKETWMWRLGR</sequence>
<evidence type="ECO:0000313" key="1">
    <source>
        <dbReference type="EMBL" id="VCW49204.1"/>
    </source>
</evidence>
<gene>
    <name evidence="1" type="ORF">BN2614_LOCUS14</name>
</gene>
<keyword evidence="2" id="KW-1185">Reference proteome</keyword>
<proteinExistence type="predicted"/>
<dbReference type="Proteomes" id="UP000269945">
    <property type="component" value="Unassembled WGS sequence"/>
</dbReference>
<organism evidence="1 2">
    <name type="scientific">Gulo gulo</name>
    <name type="common">Wolverine</name>
    <name type="synonym">Gluton</name>
    <dbReference type="NCBI Taxonomy" id="48420"/>
    <lineage>
        <taxon>Eukaryota</taxon>
        <taxon>Metazoa</taxon>
        <taxon>Chordata</taxon>
        <taxon>Craniata</taxon>
        <taxon>Vertebrata</taxon>
        <taxon>Euteleostomi</taxon>
        <taxon>Mammalia</taxon>
        <taxon>Eutheria</taxon>
        <taxon>Laurasiatheria</taxon>
        <taxon>Carnivora</taxon>
        <taxon>Caniformia</taxon>
        <taxon>Musteloidea</taxon>
        <taxon>Mustelidae</taxon>
        <taxon>Guloninae</taxon>
        <taxon>Gulo</taxon>
    </lineage>
</organism>
<comment type="caution">
    <text evidence="1">The sequence shown here is derived from an EMBL/GenBank/DDBJ whole genome shotgun (WGS) entry which is preliminary data.</text>
</comment>
<name>A0A9X9LC42_GULGU</name>
<accession>A0A9X9LC42</accession>
<protein>
    <submittedName>
        <fullName evidence="1">Uncharacterized protein</fullName>
    </submittedName>
</protein>
<dbReference type="AlphaFoldDB" id="A0A9X9LC42"/>
<dbReference type="EMBL" id="CYRY02000225">
    <property type="protein sequence ID" value="VCW49204.1"/>
    <property type="molecule type" value="Genomic_DNA"/>
</dbReference>